<keyword evidence="2" id="KW-1185">Reference proteome</keyword>
<dbReference type="AlphaFoldDB" id="A0A1S6HLE2"/>
<dbReference type="Proteomes" id="UP000189545">
    <property type="component" value="Chromosome"/>
</dbReference>
<gene>
    <name evidence="1" type="ORF">Sps_01158</name>
</gene>
<name>A0A1S6HLE2_9GAMM</name>
<dbReference type="EMBL" id="CP014782">
    <property type="protein sequence ID" value="AQS36330.1"/>
    <property type="molecule type" value="Genomic_DNA"/>
</dbReference>
<evidence type="ECO:0008006" key="3">
    <source>
        <dbReference type="Google" id="ProtNLM"/>
    </source>
</evidence>
<dbReference type="OrthoDB" id="6265307at2"/>
<proteinExistence type="predicted"/>
<dbReference type="RefSeq" id="WP_077751649.1">
    <property type="nucleotide sequence ID" value="NZ_CP014782.1"/>
</dbReference>
<evidence type="ECO:0000313" key="1">
    <source>
        <dbReference type="EMBL" id="AQS36330.1"/>
    </source>
</evidence>
<dbReference type="KEGG" id="spsw:Sps_01158"/>
<protein>
    <recommendedName>
        <fullName evidence="3">DUF4402 domain-containing protein</fullName>
    </recommendedName>
</protein>
<accession>A0A1S6HLE2</accession>
<reference evidence="1 2" key="1">
    <citation type="submission" date="2016-03" db="EMBL/GenBank/DDBJ databases">
        <title>Complete genome sequence of Shewanella psychrophila WP2, a deep sea bacterium isolated from west Pacific sediment.</title>
        <authorList>
            <person name="Xu G."/>
            <person name="Jian H."/>
        </authorList>
    </citation>
    <scope>NUCLEOTIDE SEQUENCE [LARGE SCALE GENOMIC DNA]</scope>
    <source>
        <strain evidence="1 2">WP2</strain>
    </source>
</reference>
<evidence type="ECO:0000313" key="2">
    <source>
        <dbReference type="Proteomes" id="UP000189545"/>
    </source>
</evidence>
<dbReference type="STRING" id="225848.Sps_01158"/>
<organism evidence="1 2">
    <name type="scientific">Shewanella psychrophila</name>
    <dbReference type="NCBI Taxonomy" id="225848"/>
    <lineage>
        <taxon>Bacteria</taxon>
        <taxon>Pseudomonadati</taxon>
        <taxon>Pseudomonadota</taxon>
        <taxon>Gammaproteobacteria</taxon>
        <taxon>Alteromonadales</taxon>
        <taxon>Shewanellaceae</taxon>
        <taxon>Shewanella</taxon>
    </lineage>
</organism>
<sequence>MLTTFILASVIGQTSFNLVVPLQIAETQSINLGDIANLASARCRVVLNLRSGDACVESEWGPGVIHISGAADESVMIHLSPVYAGDISFIPLLSNGTQSDKYLVQDGGLDISIGGELILQKPLTLTQYQISYMVEVNYQ</sequence>